<keyword evidence="3" id="KW-1185">Reference proteome</keyword>
<protein>
    <submittedName>
        <fullName evidence="2">Uncharacterized protein</fullName>
    </submittedName>
</protein>
<name>A0A3Q3GS19_9LABR</name>
<dbReference type="Proteomes" id="UP000261660">
    <property type="component" value="Unplaced"/>
</dbReference>
<evidence type="ECO:0000313" key="3">
    <source>
        <dbReference type="Proteomes" id="UP000261660"/>
    </source>
</evidence>
<dbReference type="AlphaFoldDB" id="A0A3Q3GS19"/>
<proteinExistence type="predicted"/>
<evidence type="ECO:0000256" key="1">
    <source>
        <dbReference type="SAM" id="MobiDB-lite"/>
    </source>
</evidence>
<dbReference type="STRING" id="56723.ENSLBEP00000033183"/>
<dbReference type="InParanoid" id="A0A3Q3GS19"/>
<feature type="compositionally biased region" description="Basic residues" evidence="1">
    <location>
        <begin position="191"/>
        <end position="200"/>
    </location>
</feature>
<feature type="region of interest" description="Disordered" evidence="1">
    <location>
        <begin position="169"/>
        <end position="213"/>
    </location>
</feature>
<sequence>MTVCVTKIYNGILVAEIYVFFLIISMTADLEEIEKLDEMLAVGQQEVVLRARPSDDFRAATVKQRPTSRRITQAEINSLFERQGLVPPSAPEKSTMALPRGMSRTKSFVVQSKSPLRTEGSSFCDAKCQRKNQVPFTLAFTPRLSLPLPSPQRAPVGPSAMEAAAPQLCWPSRTPPALPGARDRRLPSSRPHQRRLRGAWRHQTGTSDQHREGTQTAYGWFHLTPHLWTS</sequence>
<accession>A0A3Q3GS19</accession>
<evidence type="ECO:0000313" key="2">
    <source>
        <dbReference type="Ensembl" id="ENSLBEP00000033183.1"/>
    </source>
</evidence>
<dbReference type="Ensembl" id="ENSLBET00000034648.1">
    <property type="protein sequence ID" value="ENSLBEP00000033183.1"/>
    <property type="gene ID" value="ENSLBEG00000024997.1"/>
</dbReference>
<reference evidence="2" key="2">
    <citation type="submission" date="2025-09" db="UniProtKB">
        <authorList>
            <consortium name="Ensembl"/>
        </authorList>
    </citation>
    <scope>IDENTIFICATION</scope>
</reference>
<organism evidence="2 3">
    <name type="scientific">Labrus bergylta</name>
    <name type="common">ballan wrasse</name>
    <dbReference type="NCBI Taxonomy" id="56723"/>
    <lineage>
        <taxon>Eukaryota</taxon>
        <taxon>Metazoa</taxon>
        <taxon>Chordata</taxon>
        <taxon>Craniata</taxon>
        <taxon>Vertebrata</taxon>
        <taxon>Euteleostomi</taxon>
        <taxon>Actinopterygii</taxon>
        <taxon>Neopterygii</taxon>
        <taxon>Teleostei</taxon>
        <taxon>Neoteleostei</taxon>
        <taxon>Acanthomorphata</taxon>
        <taxon>Eupercaria</taxon>
        <taxon>Labriformes</taxon>
        <taxon>Labridae</taxon>
        <taxon>Labrus</taxon>
    </lineage>
</organism>
<reference evidence="2" key="1">
    <citation type="submission" date="2025-08" db="UniProtKB">
        <authorList>
            <consortium name="Ensembl"/>
        </authorList>
    </citation>
    <scope>IDENTIFICATION</scope>
</reference>